<evidence type="ECO:0000259" key="1">
    <source>
        <dbReference type="PROSITE" id="PS51186"/>
    </source>
</evidence>
<dbReference type="InterPro" id="IPR016181">
    <property type="entry name" value="Acyl_CoA_acyltransferase"/>
</dbReference>
<dbReference type="RefSeq" id="WP_211648691.1">
    <property type="nucleotide sequence ID" value="NZ_JAFEVO010000001.1"/>
</dbReference>
<name>A0ABS5M3T8_9MICO</name>
<dbReference type="CDD" id="cd04301">
    <property type="entry name" value="NAT_SF"/>
    <property type="match status" value="1"/>
</dbReference>
<protein>
    <submittedName>
        <fullName evidence="2">GNAT family N-acetyltransferase</fullName>
    </submittedName>
</protein>
<evidence type="ECO:0000313" key="3">
    <source>
        <dbReference type="Proteomes" id="UP000811492"/>
    </source>
</evidence>
<dbReference type="Proteomes" id="UP000811492">
    <property type="component" value="Unassembled WGS sequence"/>
</dbReference>
<dbReference type="PROSITE" id="PS51186">
    <property type="entry name" value="GNAT"/>
    <property type="match status" value="1"/>
</dbReference>
<feature type="domain" description="N-acetyltransferase" evidence="1">
    <location>
        <begin position="32"/>
        <end position="175"/>
    </location>
</feature>
<dbReference type="EMBL" id="JAFEVO010000001">
    <property type="protein sequence ID" value="MBS3181640.1"/>
    <property type="molecule type" value="Genomic_DNA"/>
</dbReference>
<dbReference type="InterPro" id="IPR038764">
    <property type="entry name" value="GNAT_N_AcTrfase_prd"/>
</dbReference>
<sequence>MMAPGLLTLTFETPTAGDASATLSGRELRGYEEFRAAAALYVDVFQYRAPEFALNPNLLSALAQNGGSSVGVFTSHEELVGFAYGFAGRDTDGTEFHYSQAATVDPRFQGRGVGRMLKHLQAEVAEHWGHRTMRWTFDPLLARNAHFNFDSLGASGIAYLPDYYARAGTDRILVEWVLDDRGDREQTRTSPSKRRAPALGVHEWGEIEAVDDALWIAFPAVPPVRTEVASEMRSHLAASLTTAIDSGRVLVGCTRINDETAAYLAVPDIRMEQR</sequence>
<gene>
    <name evidence="2" type="ORF">JSQ98_05450</name>
</gene>
<proteinExistence type="predicted"/>
<dbReference type="SUPFAM" id="SSF55729">
    <property type="entry name" value="Acyl-CoA N-acyltransferases (Nat)"/>
    <property type="match status" value="1"/>
</dbReference>
<evidence type="ECO:0000313" key="2">
    <source>
        <dbReference type="EMBL" id="MBS3181640.1"/>
    </source>
</evidence>
<dbReference type="Gene3D" id="3.40.630.30">
    <property type="match status" value="1"/>
</dbReference>
<keyword evidence="3" id="KW-1185">Reference proteome</keyword>
<dbReference type="PANTHER" id="PTHR41700">
    <property type="entry name" value="GCN5-RELATED N-ACETYLTRANSFERASE"/>
    <property type="match status" value="1"/>
</dbReference>
<reference evidence="2 3" key="1">
    <citation type="submission" date="2021-02" db="EMBL/GenBank/DDBJ databases">
        <title>Draft genome and description of Leucobacter sp nov strain Marseille-Q4368.</title>
        <authorList>
            <person name="Boxberger M."/>
            <person name="La Scola B."/>
        </authorList>
    </citation>
    <scope>NUCLEOTIDE SEQUENCE [LARGE SCALE GENOMIC DNA]</scope>
    <source>
        <strain evidence="2 3">Marseille-Q4368</strain>
    </source>
</reference>
<dbReference type="Pfam" id="PF00583">
    <property type="entry name" value="Acetyltransf_1"/>
    <property type="match status" value="1"/>
</dbReference>
<dbReference type="InterPro" id="IPR000182">
    <property type="entry name" value="GNAT_dom"/>
</dbReference>
<accession>A0ABS5M3T8</accession>
<organism evidence="2 3">
    <name type="scientific">Leucobacter manosquensis</name>
    <dbReference type="NCBI Taxonomy" id="2810611"/>
    <lineage>
        <taxon>Bacteria</taxon>
        <taxon>Bacillati</taxon>
        <taxon>Actinomycetota</taxon>
        <taxon>Actinomycetes</taxon>
        <taxon>Micrococcales</taxon>
        <taxon>Microbacteriaceae</taxon>
        <taxon>Leucobacter</taxon>
    </lineage>
</organism>
<comment type="caution">
    <text evidence="2">The sequence shown here is derived from an EMBL/GenBank/DDBJ whole genome shotgun (WGS) entry which is preliminary data.</text>
</comment>
<dbReference type="PANTHER" id="PTHR41700:SF1">
    <property type="entry name" value="N-ACETYLTRANSFERASE DOMAIN-CONTAINING PROTEIN"/>
    <property type="match status" value="1"/>
</dbReference>